<evidence type="ECO:0000313" key="16">
    <source>
        <dbReference type="EMBL" id="SVA10124.1"/>
    </source>
</evidence>
<dbReference type="Pfam" id="PF00580">
    <property type="entry name" value="UvrD-helicase"/>
    <property type="match status" value="1"/>
</dbReference>
<dbReference type="GO" id="GO:0000725">
    <property type="term" value="P:recombinational repair"/>
    <property type="evidence" value="ECO:0007669"/>
    <property type="project" value="TreeGrafter"/>
</dbReference>
<sequence>VANAGTGKTSTVVGKVLWQLGLDSGAGNESGDPIPPCANPCELSEIAAITFTEKGAADLKSKLRQAIEGSARADELRWQIDRAYIGTIHGFCRALLCENALRFGIEPTFRMLDQAESVAEQERVVQEVVLRYLADGEECAESLLEELSLRGFGYAFGVVDHVRHALHDLRWNSKGYEGWISNNGLNLEHLRSLVPEFDELDQAPLVRCDALFQLARASLDRWNEFLAAENVRDFDSLILELRDRLHSPGGAEALDNIRRRYRLLIIDEFQDTDFAQRDIAFAIGHKVARPQLFLVGDPKQSIYGFRSPDIAVWNETRKAIASSGILLELSRNFRCAPPIVDFVNTTSSAAMTATAEALDQDLASSRIEYSELEAGLPDSECSAVEWLLPKGSTADEVRRSQAAQVATHIRTLTETGTVIDEGTGKPRPCEFHDIAILSRSRKGLEHVEAALSRHSIPHSVTGAGGLAERQEVLDLVNALRLLSNPLDNLCAFGYLRSPFVCLRDELIARFRLIDSAEDVSLLQQAARFLDKTEDFPGAPEHERLSRIEKESLRRGLNTVNELRDLVCRVPLDELLDELLHRTGYRLHLLLDRQGEQALANIGEFLRFAKGHRDLGIDDFLDLWETRNRIGNGLPQAPLYSQQDNVVTISTIHMAKGLEWPVVFLVSVGLSLRSRNPKGLWSDRILGPILPPKVAERGPRTQDLVRRKGLQDRAEESRIAYVATTRARDRLVIVGEREVPDSYGAWFDAGVIAHNVELRTLKEAPATQPGQNGVSLAWLDLVDSQPSDERSTLLLEPPLSFTRSASELMVQEKNQSEWERFYRHGVRAKSVFTEEKGGDSFVPGNVRGSVIHAVLERISESTELMKVLDEVISELVAPEFAVVMASGTSYRSALEKEIRDVVQGDEWKWYFEGEYYSELPFVHFLASRDWRIGDLDLYRPGPEALVIDFKTHEDVTDQESAKKVAEEYKIQMHVYREAALMRGKAEARLFFTKPRIEIPFTGE</sequence>
<dbReference type="InterPro" id="IPR011604">
    <property type="entry name" value="PDDEXK-like_dom_sf"/>
</dbReference>
<dbReference type="GO" id="GO:0004527">
    <property type="term" value="F:exonuclease activity"/>
    <property type="evidence" value="ECO:0007669"/>
    <property type="project" value="UniProtKB-KW"/>
</dbReference>
<dbReference type="PANTHER" id="PTHR11070:SF2">
    <property type="entry name" value="ATP-DEPENDENT DNA HELICASE SRS2"/>
    <property type="match status" value="1"/>
</dbReference>
<keyword evidence="3" id="KW-0227">DNA damage</keyword>
<keyword evidence="9" id="KW-0234">DNA repair</keyword>
<accession>A0A381T333</accession>
<dbReference type="GO" id="GO:0043138">
    <property type="term" value="F:3'-5' DNA helicase activity"/>
    <property type="evidence" value="ECO:0007669"/>
    <property type="project" value="UniProtKB-EC"/>
</dbReference>
<evidence type="ECO:0000256" key="4">
    <source>
        <dbReference type="ARBA" id="ARBA00022801"/>
    </source>
</evidence>
<dbReference type="SUPFAM" id="SSF52540">
    <property type="entry name" value="P-loop containing nucleoside triphosphate hydrolases"/>
    <property type="match status" value="1"/>
</dbReference>
<dbReference type="InterPro" id="IPR000212">
    <property type="entry name" value="DNA_helicase_UvrD/REP"/>
</dbReference>
<evidence type="ECO:0000256" key="11">
    <source>
        <dbReference type="ARBA" id="ARBA00034617"/>
    </source>
</evidence>
<dbReference type="SUPFAM" id="SSF52980">
    <property type="entry name" value="Restriction endonuclease-like"/>
    <property type="match status" value="1"/>
</dbReference>
<evidence type="ECO:0000259" key="14">
    <source>
        <dbReference type="PROSITE" id="PS51198"/>
    </source>
</evidence>
<evidence type="ECO:0000256" key="6">
    <source>
        <dbReference type="ARBA" id="ARBA00022839"/>
    </source>
</evidence>
<keyword evidence="10" id="KW-0413">Isomerase</keyword>
<dbReference type="InterPro" id="IPR027417">
    <property type="entry name" value="P-loop_NTPase"/>
</dbReference>
<evidence type="ECO:0000256" key="3">
    <source>
        <dbReference type="ARBA" id="ARBA00022763"/>
    </source>
</evidence>
<dbReference type="InterPro" id="IPR011335">
    <property type="entry name" value="Restrct_endonuc-II-like"/>
</dbReference>
<dbReference type="Gene3D" id="3.90.320.10">
    <property type="match status" value="1"/>
</dbReference>
<keyword evidence="8" id="KW-0238">DNA-binding</keyword>
<keyword evidence="5" id="KW-0347">Helicase</keyword>
<keyword evidence="7" id="KW-0067">ATP-binding</keyword>
<evidence type="ECO:0000256" key="1">
    <source>
        <dbReference type="ARBA" id="ARBA00022722"/>
    </source>
</evidence>
<evidence type="ECO:0000256" key="12">
    <source>
        <dbReference type="ARBA" id="ARBA00034808"/>
    </source>
</evidence>
<dbReference type="GO" id="GO:0005524">
    <property type="term" value="F:ATP binding"/>
    <property type="evidence" value="ECO:0007669"/>
    <property type="project" value="UniProtKB-KW"/>
</dbReference>
<keyword evidence="2" id="KW-0547">Nucleotide-binding</keyword>
<dbReference type="AlphaFoldDB" id="A0A381T333"/>
<evidence type="ECO:0000256" key="13">
    <source>
        <dbReference type="ARBA" id="ARBA00048988"/>
    </source>
</evidence>
<reference evidence="16" key="1">
    <citation type="submission" date="2018-05" db="EMBL/GenBank/DDBJ databases">
        <authorList>
            <person name="Lanie J.A."/>
            <person name="Ng W.-L."/>
            <person name="Kazmierczak K.M."/>
            <person name="Andrzejewski T.M."/>
            <person name="Davidsen T.M."/>
            <person name="Wayne K.J."/>
            <person name="Tettelin H."/>
            <person name="Glass J.I."/>
            <person name="Rusch D."/>
            <person name="Podicherti R."/>
            <person name="Tsui H.-C.T."/>
            <person name="Winkler M.E."/>
        </authorList>
    </citation>
    <scope>NUCLEOTIDE SEQUENCE</scope>
</reference>
<evidence type="ECO:0000256" key="10">
    <source>
        <dbReference type="ARBA" id="ARBA00023235"/>
    </source>
</evidence>
<feature type="domain" description="UvrD-like helicase C-terminal" evidence="15">
    <location>
        <begin position="357"/>
        <end position="656"/>
    </location>
</feature>
<evidence type="ECO:0000256" key="2">
    <source>
        <dbReference type="ARBA" id="ARBA00022741"/>
    </source>
</evidence>
<organism evidence="16">
    <name type="scientific">marine metagenome</name>
    <dbReference type="NCBI Taxonomy" id="408172"/>
    <lineage>
        <taxon>unclassified sequences</taxon>
        <taxon>metagenomes</taxon>
        <taxon>ecological metagenomes</taxon>
    </lineage>
</organism>
<dbReference type="EC" id="5.6.2.4" evidence="12"/>
<evidence type="ECO:0000259" key="15">
    <source>
        <dbReference type="PROSITE" id="PS51217"/>
    </source>
</evidence>
<evidence type="ECO:0000256" key="5">
    <source>
        <dbReference type="ARBA" id="ARBA00022806"/>
    </source>
</evidence>
<feature type="domain" description="UvrD-like helicase ATP-binding" evidence="14">
    <location>
        <begin position="1"/>
        <end position="336"/>
    </location>
</feature>
<dbReference type="InterPro" id="IPR014016">
    <property type="entry name" value="UvrD-like_ATP-bd"/>
</dbReference>
<keyword evidence="6" id="KW-0269">Exonuclease</keyword>
<name>A0A381T333_9ZZZZ</name>
<dbReference type="InterPro" id="IPR014017">
    <property type="entry name" value="DNA_helicase_UvrD-like_C"/>
</dbReference>
<dbReference type="PROSITE" id="PS51217">
    <property type="entry name" value="UVRD_HELICASE_CTER"/>
    <property type="match status" value="1"/>
</dbReference>
<dbReference type="Gene3D" id="1.10.486.10">
    <property type="entry name" value="PCRA, domain 4"/>
    <property type="match status" value="1"/>
</dbReference>
<dbReference type="Pfam" id="PF13361">
    <property type="entry name" value="UvrD_C"/>
    <property type="match status" value="1"/>
</dbReference>
<evidence type="ECO:0000256" key="8">
    <source>
        <dbReference type="ARBA" id="ARBA00023125"/>
    </source>
</evidence>
<comment type="catalytic activity">
    <reaction evidence="11">
        <text>Couples ATP hydrolysis with the unwinding of duplex DNA by translocating in the 3'-5' direction.</text>
        <dbReference type="EC" id="5.6.2.4"/>
    </reaction>
</comment>
<feature type="non-terminal residue" evidence="16">
    <location>
        <position position="1"/>
    </location>
</feature>
<evidence type="ECO:0000256" key="7">
    <source>
        <dbReference type="ARBA" id="ARBA00022840"/>
    </source>
</evidence>
<dbReference type="Pfam" id="PF12705">
    <property type="entry name" value="PDDEXK_1"/>
    <property type="match status" value="1"/>
</dbReference>
<proteinExistence type="predicted"/>
<dbReference type="GO" id="GO:0003677">
    <property type="term" value="F:DNA binding"/>
    <property type="evidence" value="ECO:0007669"/>
    <property type="project" value="UniProtKB-KW"/>
</dbReference>
<dbReference type="Gene3D" id="3.40.50.300">
    <property type="entry name" value="P-loop containing nucleotide triphosphate hydrolases"/>
    <property type="match status" value="4"/>
</dbReference>
<keyword evidence="1" id="KW-0540">Nuclease</keyword>
<gene>
    <name evidence="16" type="ORF">METZ01_LOCUS62978</name>
</gene>
<comment type="catalytic activity">
    <reaction evidence="13">
        <text>ATP + H2O = ADP + phosphate + H(+)</text>
        <dbReference type="Rhea" id="RHEA:13065"/>
        <dbReference type="ChEBI" id="CHEBI:15377"/>
        <dbReference type="ChEBI" id="CHEBI:15378"/>
        <dbReference type="ChEBI" id="CHEBI:30616"/>
        <dbReference type="ChEBI" id="CHEBI:43474"/>
        <dbReference type="ChEBI" id="CHEBI:456216"/>
        <dbReference type="EC" id="5.6.2.4"/>
    </reaction>
</comment>
<protein>
    <recommendedName>
        <fullName evidence="12">DNA 3'-5' helicase</fullName>
        <ecNumber evidence="12">5.6.2.4</ecNumber>
    </recommendedName>
</protein>
<dbReference type="PROSITE" id="PS51198">
    <property type="entry name" value="UVRD_HELICASE_ATP_BIND"/>
    <property type="match status" value="1"/>
</dbReference>
<dbReference type="PANTHER" id="PTHR11070">
    <property type="entry name" value="UVRD / RECB / PCRA DNA HELICASE FAMILY MEMBER"/>
    <property type="match status" value="1"/>
</dbReference>
<dbReference type="InterPro" id="IPR038726">
    <property type="entry name" value="PDDEXK_AddAB-type"/>
</dbReference>
<dbReference type="EMBL" id="UINC01003894">
    <property type="protein sequence ID" value="SVA10124.1"/>
    <property type="molecule type" value="Genomic_DNA"/>
</dbReference>
<evidence type="ECO:0000256" key="9">
    <source>
        <dbReference type="ARBA" id="ARBA00023204"/>
    </source>
</evidence>
<keyword evidence="4" id="KW-0378">Hydrolase</keyword>